<comment type="caution">
    <text evidence="1">The sequence shown here is derived from an EMBL/GenBank/DDBJ whole genome shotgun (WGS) entry which is preliminary data.</text>
</comment>
<feature type="non-terminal residue" evidence="1">
    <location>
        <position position="74"/>
    </location>
</feature>
<gene>
    <name evidence="1" type="ORF">LCGC14_2722950</name>
</gene>
<name>A0A0F8ZX15_9ZZZZ</name>
<dbReference type="Gene3D" id="3.40.50.880">
    <property type="match status" value="1"/>
</dbReference>
<dbReference type="EMBL" id="LAZR01049101">
    <property type="protein sequence ID" value="KKK90445.1"/>
    <property type="molecule type" value="Genomic_DNA"/>
</dbReference>
<proteinExistence type="predicted"/>
<sequence length="74" mass="8067">MTNINNAKILILATDGFEQSELEKPLNDLRARGATVHVATPDGNGIKGWDEDDWDDTTSAVLALKDVVVDDYHG</sequence>
<dbReference type="AlphaFoldDB" id="A0A0F8ZX15"/>
<dbReference type="SUPFAM" id="SSF52317">
    <property type="entry name" value="Class I glutamine amidotransferase-like"/>
    <property type="match status" value="1"/>
</dbReference>
<reference evidence="1" key="1">
    <citation type="journal article" date="2015" name="Nature">
        <title>Complex archaea that bridge the gap between prokaryotes and eukaryotes.</title>
        <authorList>
            <person name="Spang A."/>
            <person name="Saw J.H."/>
            <person name="Jorgensen S.L."/>
            <person name="Zaremba-Niedzwiedzka K."/>
            <person name="Martijn J."/>
            <person name="Lind A.E."/>
            <person name="van Eijk R."/>
            <person name="Schleper C."/>
            <person name="Guy L."/>
            <person name="Ettema T.J."/>
        </authorList>
    </citation>
    <scope>NUCLEOTIDE SEQUENCE</scope>
</reference>
<accession>A0A0F8ZX15</accession>
<evidence type="ECO:0000313" key="1">
    <source>
        <dbReference type="EMBL" id="KKK90445.1"/>
    </source>
</evidence>
<dbReference type="InterPro" id="IPR029062">
    <property type="entry name" value="Class_I_gatase-like"/>
</dbReference>
<protein>
    <recommendedName>
        <fullName evidence="2">DJ-1/PfpI domain-containing protein</fullName>
    </recommendedName>
</protein>
<evidence type="ECO:0008006" key="2">
    <source>
        <dbReference type="Google" id="ProtNLM"/>
    </source>
</evidence>
<organism evidence="1">
    <name type="scientific">marine sediment metagenome</name>
    <dbReference type="NCBI Taxonomy" id="412755"/>
    <lineage>
        <taxon>unclassified sequences</taxon>
        <taxon>metagenomes</taxon>
        <taxon>ecological metagenomes</taxon>
    </lineage>
</organism>